<name>A0A9X4NWE8_9BURK</name>
<evidence type="ECO:0000313" key="2">
    <source>
        <dbReference type="EMBL" id="MDG5977921.1"/>
    </source>
</evidence>
<evidence type="ECO:0000313" key="3">
    <source>
        <dbReference type="Proteomes" id="UP001152876"/>
    </source>
</evidence>
<feature type="region of interest" description="Disordered" evidence="1">
    <location>
        <begin position="1"/>
        <end position="25"/>
    </location>
</feature>
<dbReference type="RefSeq" id="WP_068168332.1">
    <property type="nucleotide sequence ID" value="NZ_AOGK01000028.1"/>
</dbReference>
<feature type="compositionally biased region" description="Low complexity" evidence="1">
    <location>
        <begin position="1"/>
        <end position="16"/>
    </location>
</feature>
<dbReference type="EMBL" id="AOGK01000028">
    <property type="protein sequence ID" value="MDG5977921.1"/>
    <property type="molecule type" value="Genomic_DNA"/>
</dbReference>
<dbReference type="Proteomes" id="UP001152876">
    <property type="component" value="Unassembled WGS sequence"/>
</dbReference>
<proteinExistence type="predicted"/>
<dbReference type="OrthoDB" id="8908742at2"/>
<keyword evidence="3" id="KW-1185">Reference proteome</keyword>
<organism evidence="2 3">
    <name type="scientific">Hydrogenophaga taeniospiralis CCUG 15921</name>
    <dbReference type="NCBI Taxonomy" id="1281780"/>
    <lineage>
        <taxon>Bacteria</taxon>
        <taxon>Pseudomonadati</taxon>
        <taxon>Pseudomonadota</taxon>
        <taxon>Betaproteobacteria</taxon>
        <taxon>Burkholderiales</taxon>
        <taxon>Comamonadaceae</taxon>
        <taxon>Hydrogenophaga</taxon>
    </lineage>
</organism>
<gene>
    <name evidence="2" type="ORF">H010_21896</name>
</gene>
<dbReference type="AlphaFoldDB" id="A0A9X4NWE8"/>
<sequence>MNAMSPSSAAASAGTSPQELLAQGDARWVHRPSRWRERELAMPWPNDLLEMFCLRMANHGMSVSRTLMQCDRRYALQQLADAHNLADDRLRQMVVQLFQDYEARQSGIRSAH</sequence>
<accession>A0A9X4NWE8</accession>
<protein>
    <submittedName>
        <fullName evidence="2">Uncharacterized protein</fullName>
    </submittedName>
</protein>
<comment type="caution">
    <text evidence="2">The sequence shown here is derived from an EMBL/GenBank/DDBJ whole genome shotgun (WGS) entry which is preliminary data.</text>
</comment>
<reference evidence="2" key="1">
    <citation type="submission" date="2013-01" db="EMBL/GenBank/DDBJ databases">
        <title>Genome draft of Hydrogenophaga taeniospiralis 2K1.</title>
        <authorList>
            <person name="Gomila M."/>
            <person name="Lalucat J."/>
        </authorList>
    </citation>
    <scope>NUCLEOTIDE SEQUENCE</scope>
    <source>
        <strain evidence="2">CCUG 15921</strain>
    </source>
</reference>
<evidence type="ECO:0000256" key="1">
    <source>
        <dbReference type="SAM" id="MobiDB-lite"/>
    </source>
</evidence>